<evidence type="ECO:0000256" key="8">
    <source>
        <dbReference type="ARBA" id="ARBA00023128"/>
    </source>
</evidence>
<comment type="subcellular location">
    <subcellularLocation>
        <location evidence="1">Mitochondrion inner membrane</location>
        <topology evidence="1">Multi-pass membrane protein</topology>
    </subcellularLocation>
</comment>
<dbReference type="InterPro" id="IPR018108">
    <property type="entry name" value="MCP_transmembrane"/>
</dbReference>
<keyword evidence="7" id="KW-1133">Transmembrane helix</keyword>
<evidence type="ECO:0000256" key="10">
    <source>
        <dbReference type="PROSITE-ProRule" id="PRU00282"/>
    </source>
</evidence>
<evidence type="ECO:0000313" key="12">
    <source>
        <dbReference type="EMBL" id="KAL2834273.1"/>
    </source>
</evidence>
<evidence type="ECO:0000256" key="4">
    <source>
        <dbReference type="ARBA" id="ARBA00022692"/>
    </source>
</evidence>
<name>A0ABR4J2K1_9EURO</name>
<keyword evidence="13" id="KW-1185">Reference proteome</keyword>
<evidence type="ECO:0000313" key="13">
    <source>
        <dbReference type="Proteomes" id="UP001610335"/>
    </source>
</evidence>
<proteinExistence type="inferred from homology"/>
<dbReference type="Gene3D" id="1.50.40.10">
    <property type="entry name" value="Mitochondrial carrier domain"/>
    <property type="match status" value="2"/>
</dbReference>
<feature type="repeat" description="Solcar" evidence="10">
    <location>
        <begin position="17"/>
        <end position="99"/>
    </location>
</feature>
<comment type="caution">
    <text evidence="12">The sequence shown here is derived from an EMBL/GenBank/DDBJ whole genome shotgun (WGS) entry which is preliminary data.</text>
</comment>
<sequence>MESKASSPTVNNGGNTPGMIKEFVVGAAGGITQVIIGQPFDIVKVRMQVQANQSAIQVARNIWTHEGPLAFYKGSLPPLLGVGACISIVYSTYHTITHSIHSLSPNFSPLTPSQTYFAGGISGLANSFISGPTEHIRIRLQTQSQFQSPSKESRYSGVYDCIRQIYTRAGIRGLYRGHTATLLREFHSYGIWFSVYEFLRANLGTKVQEKKRREETPTWKIASCGIITGLVLWTANYPFDVVKSKMQADGFGERDRVYKNLWDVVRKTWRGDGWKGFWRGLGPTLVRAVPVSGGTFVVVEMVRKVV</sequence>
<evidence type="ECO:0000256" key="6">
    <source>
        <dbReference type="ARBA" id="ARBA00022792"/>
    </source>
</evidence>
<evidence type="ECO:0000256" key="3">
    <source>
        <dbReference type="ARBA" id="ARBA00022448"/>
    </source>
</evidence>
<protein>
    <submittedName>
        <fullName evidence="12">Mitochondrial carrier domain-containing protein</fullName>
    </submittedName>
</protein>
<evidence type="ECO:0000256" key="1">
    <source>
        <dbReference type="ARBA" id="ARBA00004448"/>
    </source>
</evidence>
<gene>
    <name evidence="12" type="ORF">BDW59DRAFT_168595</name>
</gene>
<accession>A0ABR4J2K1</accession>
<dbReference type="Proteomes" id="UP001610335">
    <property type="component" value="Unassembled WGS sequence"/>
</dbReference>
<dbReference type="Pfam" id="PF00153">
    <property type="entry name" value="Mito_carr"/>
    <property type="match status" value="3"/>
</dbReference>
<dbReference type="PANTHER" id="PTHR45624:SF12">
    <property type="entry name" value="MITOCHONDRIAL ORNITHINE TRANSPORTER 1"/>
    <property type="match status" value="1"/>
</dbReference>
<dbReference type="PROSITE" id="PS50920">
    <property type="entry name" value="SOLCAR"/>
    <property type="match status" value="3"/>
</dbReference>
<keyword evidence="4 10" id="KW-0812">Transmembrane</keyword>
<keyword evidence="8" id="KW-0496">Mitochondrion</keyword>
<dbReference type="PRINTS" id="PR00926">
    <property type="entry name" value="MITOCARRIER"/>
</dbReference>
<feature type="repeat" description="Solcar" evidence="10">
    <location>
        <begin position="110"/>
        <end position="202"/>
    </location>
</feature>
<dbReference type="InterPro" id="IPR050567">
    <property type="entry name" value="Mitochondrial_Carrier"/>
</dbReference>
<dbReference type="EMBL" id="JBFXLS010000002">
    <property type="protein sequence ID" value="KAL2834273.1"/>
    <property type="molecule type" value="Genomic_DNA"/>
</dbReference>
<reference evidence="12 13" key="1">
    <citation type="submission" date="2024-07" db="EMBL/GenBank/DDBJ databases">
        <title>Section-level genome sequencing and comparative genomics of Aspergillus sections Usti and Cavernicolus.</title>
        <authorList>
            <consortium name="Lawrence Berkeley National Laboratory"/>
            <person name="Nybo J.L."/>
            <person name="Vesth T.C."/>
            <person name="Theobald S."/>
            <person name="Frisvad J.C."/>
            <person name="Larsen T.O."/>
            <person name="Kjaerboelling I."/>
            <person name="Rothschild-Mancinelli K."/>
            <person name="Lyhne E.K."/>
            <person name="Kogle M.E."/>
            <person name="Barry K."/>
            <person name="Clum A."/>
            <person name="Na H."/>
            <person name="Ledsgaard L."/>
            <person name="Lin J."/>
            <person name="Lipzen A."/>
            <person name="Kuo A."/>
            <person name="Riley R."/>
            <person name="Mondo S."/>
            <person name="LaButti K."/>
            <person name="Haridas S."/>
            <person name="Pangalinan J."/>
            <person name="Salamov A.A."/>
            <person name="Simmons B.A."/>
            <person name="Magnuson J.K."/>
            <person name="Chen J."/>
            <person name="Drula E."/>
            <person name="Henrissat B."/>
            <person name="Wiebenga A."/>
            <person name="Lubbers R.J."/>
            <person name="Gomes A.C."/>
            <person name="Makela M.R."/>
            <person name="Stajich J."/>
            <person name="Grigoriev I.V."/>
            <person name="Mortensen U.H."/>
            <person name="De vries R.P."/>
            <person name="Baker S.E."/>
            <person name="Andersen M.R."/>
        </authorList>
    </citation>
    <scope>NUCLEOTIDE SEQUENCE [LARGE SCALE GENOMIC DNA]</scope>
    <source>
        <strain evidence="12 13">CBS 600.67</strain>
    </source>
</reference>
<keyword evidence="3 11" id="KW-0813">Transport</keyword>
<organism evidence="12 13">
    <name type="scientific">Aspergillus cavernicola</name>
    <dbReference type="NCBI Taxonomy" id="176166"/>
    <lineage>
        <taxon>Eukaryota</taxon>
        <taxon>Fungi</taxon>
        <taxon>Dikarya</taxon>
        <taxon>Ascomycota</taxon>
        <taxon>Pezizomycotina</taxon>
        <taxon>Eurotiomycetes</taxon>
        <taxon>Eurotiomycetidae</taxon>
        <taxon>Eurotiales</taxon>
        <taxon>Aspergillaceae</taxon>
        <taxon>Aspergillus</taxon>
        <taxon>Aspergillus subgen. Nidulantes</taxon>
    </lineage>
</organism>
<evidence type="ECO:0000256" key="11">
    <source>
        <dbReference type="RuleBase" id="RU000488"/>
    </source>
</evidence>
<evidence type="ECO:0000256" key="9">
    <source>
        <dbReference type="ARBA" id="ARBA00023136"/>
    </source>
</evidence>
<evidence type="ECO:0000256" key="7">
    <source>
        <dbReference type="ARBA" id="ARBA00022989"/>
    </source>
</evidence>
<evidence type="ECO:0000256" key="5">
    <source>
        <dbReference type="ARBA" id="ARBA00022737"/>
    </source>
</evidence>
<evidence type="ECO:0000256" key="2">
    <source>
        <dbReference type="ARBA" id="ARBA00006375"/>
    </source>
</evidence>
<dbReference type="InterPro" id="IPR023395">
    <property type="entry name" value="MCP_dom_sf"/>
</dbReference>
<comment type="similarity">
    <text evidence="2 11">Belongs to the mitochondrial carrier (TC 2.A.29) family.</text>
</comment>
<keyword evidence="6" id="KW-0999">Mitochondrion inner membrane</keyword>
<keyword evidence="9 10" id="KW-0472">Membrane</keyword>
<keyword evidence="5" id="KW-0677">Repeat</keyword>
<dbReference type="PANTHER" id="PTHR45624">
    <property type="entry name" value="MITOCHONDRIAL BASIC AMINO ACIDS TRANSPORTER-RELATED"/>
    <property type="match status" value="1"/>
</dbReference>
<feature type="repeat" description="Solcar" evidence="10">
    <location>
        <begin position="216"/>
        <end position="305"/>
    </location>
</feature>
<dbReference type="SUPFAM" id="SSF103506">
    <property type="entry name" value="Mitochondrial carrier"/>
    <property type="match status" value="1"/>
</dbReference>
<dbReference type="InterPro" id="IPR002067">
    <property type="entry name" value="MCP"/>
</dbReference>